<protein>
    <submittedName>
        <fullName evidence="2">Uncharacterized protein</fullName>
    </submittedName>
</protein>
<dbReference type="KEGG" id="lmat:92511927"/>
<proteinExistence type="predicted"/>
<dbReference type="GeneID" id="92511927"/>
<reference evidence="2 3" key="1">
    <citation type="submission" date="2021-03" db="EMBL/GenBank/DDBJ databases">
        <title>Leishmania (Mundinia) martiniquensis Genome sequencing and assembly.</title>
        <authorList>
            <person name="Almutairi H."/>
            <person name="Gatherer D."/>
        </authorList>
    </citation>
    <scope>NUCLEOTIDE SEQUENCE [LARGE SCALE GENOMIC DNA]</scope>
    <source>
        <strain evidence="2">LSCM1</strain>
    </source>
</reference>
<dbReference type="Proteomes" id="UP000673552">
    <property type="component" value="Chromosome 32"/>
</dbReference>
<dbReference type="OrthoDB" id="262225at2759"/>
<evidence type="ECO:0000256" key="1">
    <source>
        <dbReference type="SAM" id="MobiDB-lite"/>
    </source>
</evidence>
<organism evidence="2 3">
    <name type="scientific">Leishmania martiniquensis</name>
    <dbReference type="NCBI Taxonomy" id="1580590"/>
    <lineage>
        <taxon>Eukaryota</taxon>
        <taxon>Discoba</taxon>
        <taxon>Euglenozoa</taxon>
        <taxon>Kinetoplastea</taxon>
        <taxon>Metakinetoplastina</taxon>
        <taxon>Trypanosomatida</taxon>
        <taxon>Trypanosomatidae</taxon>
        <taxon>Leishmaniinae</taxon>
        <taxon>Leishmania</taxon>
    </lineage>
</organism>
<dbReference type="EMBL" id="JAFEUZ010000032">
    <property type="protein sequence ID" value="KAG5470571.1"/>
    <property type="molecule type" value="Genomic_DNA"/>
</dbReference>
<name>A0A836KE63_9TRYP</name>
<feature type="region of interest" description="Disordered" evidence="1">
    <location>
        <begin position="106"/>
        <end position="136"/>
    </location>
</feature>
<keyword evidence="3" id="KW-1185">Reference proteome</keyword>
<comment type="caution">
    <text evidence="2">The sequence shown here is derived from an EMBL/GenBank/DDBJ whole genome shotgun (WGS) entry which is preliminary data.</text>
</comment>
<evidence type="ECO:0000313" key="3">
    <source>
        <dbReference type="Proteomes" id="UP000673552"/>
    </source>
</evidence>
<gene>
    <name evidence="2" type="ORF">LSCM1_01815</name>
</gene>
<dbReference type="AlphaFoldDB" id="A0A836KE63"/>
<evidence type="ECO:0000313" key="2">
    <source>
        <dbReference type="EMBL" id="KAG5470571.1"/>
    </source>
</evidence>
<accession>A0A836KE63</accession>
<dbReference type="RefSeq" id="XP_067175964.1">
    <property type="nucleotide sequence ID" value="XM_067319415.1"/>
</dbReference>
<sequence length="136" mass="15816">MEAPAEVKQMQLEVAQVGVTTEVLTMPPEEFANLHLQPLQDDSWIRHAEIVHMDNFVDTEGGERVKQEILKEYTEVKERQGTHRSDPILEGMMYQEQFMEAYRKDAHNADADKAHSYRSKLLEEHRRARAIKDAEP</sequence>